<dbReference type="OrthoDB" id="2445793at2759"/>
<comment type="caution">
    <text evidence="1">The sequence shown here is derived from an EMBL/GenBank/DDBJ whole genome shotgun (WGS) entry which is preliminary data.</text>
</comment>
<reference evidence="1" key="1">
    <citation type="submission" date="2022-08" db="EMBL/GenBank/DDBJ databases">
        <authorList>
            <person name="Kallberg Y."/>
            <person name="Tangrot J."/>
            <person name="Rosling A."/>
        </authorList>
    </citation>
    <scope>NUCLEOTIDE SEQUENCE</scope>
    <source>
        <strain evidence="1">Wild A</strain>
    </source>
</reference>
<sequence>MPLDHFPLQSIYEKEITANVFHTSYGLLFAINDNNLLGVSTKHRLKLLQQREWLASSPLLCWPYATPSKDSD</sequence>
<accession>A0A9W4T257</accession>
<protein>
    <submittedName>
        <fullName evidence="1">5716_t:CDS:1</fullName>
    </submittedName>
</protein>
<gene>
    <name evidence="1" type="ORF">FWILDA_LOCUS15250</name>
</gene>
<name>A0A9W4T257_9GLOM</name>
<dbReference type="AlphaFoldDB" id="A0A9W4T257"/>
<evidence type="ECO:0000313" key="1">
    <source>
        <dbReference type="EMBL" id="CAI2191793.1"/>
    </source>
</evidence>
<dbReference type="EMBL" id="CAMKVN010007738">
    <property type="protein sequence ID" value="CAI2191793.1"/>
    <property type="molecule type" value="Genomic_DNA"/>
</dbReference>
<proteinExistence type="predicted"/>
<organism evidence="1 2">
    <name type="scientific">Funneliformis geosporum</name>
    <dbReference type="NCBI Taxonomy" id="1117311"/>
    <lineage>
        <taxon>Eukaryota</taxon>
        <taxon>Fungi</taxon>
        <taxon>Fungi incertae sedis</taxon>
        <taxon>Mucoromycota</taxon>
        <taxon>Glomeromycotina</taxon>
        <taxon>Glomeromycetes</taxon>
        <taxon>Glomerales</taxon>
        <taxon>Glomeraceae</taxon>
        <taxon>Funneliformis</taxon>
    </lineage>
</organism>
<keyword evidence="2" id="KW-1185">Reference proteome</keyword>
<evidence type="ECO:0000313" key="2">
    <source>
        <dbReference type="Proteomes" id="UP001153678"/>
    </source>
</evidence>
<dbReference type="Proteomes" id="UP001153678">
    <property type="component" value="Unassembled WGS sequence"/>
</dbReference>